<evidence type="ECO:0000256" key="1">
    <source>
        <dbReference type="SAM" id="Phobius"/>
    </source>
</evidence>
<dbReference type="Proteomes" id="UP000007523">
    <property type="component" value="Chromosome"/>
</dbReference>
<dbReference type="AlphaFoldDB" id="H6NGW4"/>
<reference evidence="2 3" key="1">
    <citation type="journal article" date="2012" name="J. Bacteriol.">
        <title>Complete Genome Sequence of Paenibacillus mucilaginosus 3016, a Bacterium Functional as Microbial Fertilizer.</title>
        <authorList>
            <person name="Ma M."/>
            <person name="Wang Z."/>
            <person name="Li L."/>
            <person name="Jiang X."/>
            <person name="Guan D."/>
            <person name="Cao F."/>
            <person name="Chen H."/>
            <person name="Wang X."/>
            <person name="Shen D."/>
            <person name="Du B."/>
            <person name="Li J."/>
        </authorList>
    </citation>
    <scope>NUCLEOTIDE SEQUENCE [LARGE SCALE GENOMIC DNA]</scope>
    <source>
        <strain evidence="2 3">3016</strain>
    </source>
</reference>
<dbReference type="EMBL" id="CP003235">
    <property type="protein sequence ID" value="AFC28406.1"/>
    <property type="molecule type" value="Genomic_DNA"/>
</dbReference>
<accession>H6NGW4</accession>
<evidence type="ECO:0000313" key="2">
    <source>
        <dbReference type="EMBL" id="AFC28406.1"/>
    </source>
</evidence>
<protein>
    <submittedName>
        <fullName evidence="2">Uncharacterized protein</fullName>
    </submittedName>
</protein>
<keyword evidence="1" id="KW-0812">Transmembrane</keyword>
<sequence length="112" mass="12648">MTNDTKALSDQIVNVRLDIRELNTKMDGIKDLTKKVEEVHDTAKEALASTKSAHKRIDELVPVSTLVIQNEKETDRANKRLDFYDKLAFWFGTSILGSVILGGLGLWKTYKP</sequence>
<evidence type="ECO:0000313" key="3">
    <source>
        <dbReference type="Proteomes" id="UP000007523"/>
    </source>
</evidence>
<keyword evidence="1" id="KW-0472">Membrane</keyword>
<organism evidence="2 3">
    <name type="scientific">Paenibacillus mucilaginosus 3016</name>
    <dbReference type="NCBI Taxonomy" id="1116391"/>
    <lineage>
        <taxon>Bacteria</taxon>
        <taxon>Bacillati</taxon>
        <taxon>Bacillota</taxon>
        <taxon>Bacilli</taxon>
        <taxon>Bacillales</taxon>
        <taxon>Paenibacillaceae</taxon>
        <taxon>Paenibacillus</taxon>
    </lineage>
</organism>
<keyword evidence="3" id="KW-1185">Reference proteome</keyword>
<name>H6NGW4_9BACL</name>
<proteinExistence type="predicted"/>
<dbReference type="RefSeq" id="WP_014369008.1">
    <property type="nucleotide sequence ID" value="NC_016935.1"/>
</dbReference>
<dbReference type="KEGG" id="pmq:PM3016_1481"/>
<keyword evidence="1" id="KW-1133">Transmembrane helix</keyword>
<dbReference type="HOGENOM" id="CLU_171795_0_0_9"/>
<gene>
    <name evidence="2" type="ORF">PM3016_1481</name>
</gene>
<feature type="transmembrane region" description="Helical" evidence="1">
    <location>
        <begin position="87"/>
        <end position="107"/>
    </location>
</feature>
<dbReference type="STRING" id="1116391.PM3016_1481"/>